<keyword evidence="2" id="KW-1185">Reference proteome</keyword>
<sequence>MVTEASASLLSWPPDDALQRALEQCNQEIKAKVAEAVNKHLGPVLDDRYGKQNDSEQSREEKQAEAWSIASRVTLGSAEGAYQAVIKMREDAALQTERKKLEDERVVHVESSVRRALEVRIKEGIIRIEDIPKDEDEMRERIKSFMAQGT</sequence>
<protein>
    <submittedName>
        <fullName evidence="1">Uncharacterized protein</fullName>
    </submittedName>
</protein>
<proteinExistence type="predicted"/>
<dbReference type="EMBL" id="JASBWR010000011">
    <property type="protein sequence ID" value="KAJ9110629.1"/>
    <property type="molecule type" value="Genomic_DNA"/>
</dbReference>
<evidence type="ECO:0000313" key="1">
    <source>
        <dbReference type="EMBL" id="KAJ9110629.1"/>
    </source>
</evidence>
<gene>
    <name evidence="1" type="ORF">QFC19_001458</name>
</gene>
<evidence type="ECO:0000313" key="2">
    <source>
        <dbReference type="Proteomes" id="UP001241377"/>
    </source>
</evidence>
<dbReference type="Proteomes" id="UP001241377">
    <property type="component" value="Unassembled WGS sequence"/>
</dbReference>
<comment type="caution">
    <text evidence="1">The sequence shown here is derived from an EMBL/GenBank/DDBJ whole genome shotgun (WGS) entry which is preliminary data.</text>
</comment>
<reference evidence="1" key="1">
    <citation type="submission" date="2023-04" db="EMBL/GenBank/DDBJ databases">
        <title>Draft Genome sequencing of Naganishia species isolated from polar environments using Oxford Nanopore Technology.</title>
        <authorList>
            <person name="Leo P."/>
            <person name="Venkateswaran K."/>
        </authorList>
    </citation>
    <scope>NUCLEOTIDE SEQUENCE</scope>
    <source>
        <strain evidence="1">MNA-CCFEE 5261</strain>
    </source>
</reference>
<name>A0ACC2WHF1_9TREE</name>
<organism evidence="1 2">
    <name type="scientific">Naganishia cerealis</name>
    <dbReference type="NCBI Taxonomy" id="610337"/>
    <lineage>
        <taxon>Eukaryota</taxon>
        <taxon>Fungi</taxon>
        <taxon>Dikarya</taxon>
        <taxon>Basidiomycota</taxon>
        <taxon>Agaricomycotina</taxon>
        <taxon>Tremellomycetes</taxon>
        <taxon>Filobasidiales</taxon>
        <taxon>Filobasidiaceae</taxon>
        <taxon>Naganishia</taxon>
    </lineage>
</organism>
<accession>A0ACC2WHF1</accession>